<protein>
    <recommendedName>
        <fullName evidence="9">CHCH domain-containing protein</fullName>
    </recommendedName>
</protein>
<accession>A0A507FM80</accession>
<dbReference type="Proteomes" id="UP000320333">
    <property type="component" value="Unassembled WGS sequence"/>
</dbReference>
<reference evidence="7 8" key="1">
    <citation type="journal article" date="2019" name="Sci. Rep.">
        <title>Comparative genomics of chytrid fungi reveal insights into the obligate biotrophic and pathogenic lifestyle of Synchytrium endobioticum.</title>
        <authorList>
            <person name="van de Vossenberg B.T.L.H."/>
            <person name="Warris S."/>
            <person name="Nguyen H.D.T."/>
            <person name="van Gent-Pelzer M.P.E."/>
            <person name="Joly D.L."/>
            <person name="van de Geest H.C."/>
            <person name="Bonants P.J.M."/>
            <person name="Smith D.S."/>
            <person name="Levesque C.A."/>
            <person name="van der Lee T.A.J."/>
        </authorList>
    </citation>
    <scope>NUCLEOTIDE SEQUENCE [LARGE SCALE GENOMIC DNA]</scope>
    <source>
        <strain evidence="7 8">CBS 675.73</strain>
    </source>
</reference>
<evidence type="ECO:0000256" key="1">
    <source>
        <dbReference type="ARBA" id="ARBA00004496"/>
    </source>
</evidence>
<comment type="subcellular location">
    <subcellularLocation>
        <location evidence="1">Cytoplasm</location>
    </subcellularLocation>
</comment>
<comment type="similarity">
    <text evidence="5">Belongs to the COX19 family.</text>
</comment>
<evidence type="ECO:0000256" key="4">
    <source>
        <dbReference type="ARBA" id="ARBA00037279"/>
    </source>
</evidence>
<dbReference type="InterPro" id="IPR051383">
    <property type="entry name" value="COX19"/>
</dbReference>
<comment type="caution">
    <text evidence="7">The sequence shown here is derived from an EMBL/GenBank/DDBJ whole genome shotgun (WGS) entry which is preliminary data.</text>
</comment>
<gene>
    <name evidence="7" type="ORF">CcCBS67573_g01895</name>
</gene>
<evidence type="ECO:0000256" key="2">
    <source>
        <dbReference type="ARBA" id="ARBA00022490"/>
    </source>
</evidence>
<comment type="function">
    <text evidence="4">Required for the assembly of mitochondrial cytochrome c oxidase.</text>
</comment>
<dbReference type="GO" id="GO:0033617">
    <property type="term" value="P:mitochondrial respiratory chain complex IV assembly"/>
    <property type="evidence" value="ECO:0007669"/>
    <property type="project" value="TreeGrafter"/>
</dbReference>
<dbReference type="PANTHER" id="PTHR21107">
    <property type="entry name" value="CYTOCHROME C OXIDASE ASSEMBLY PROTEIN COX19"/>
    <property type="match status" value="1"/>
</dbReference>
<proteinExistence type="inferred from homology"/>
<dbReference type="GO" id="GO:0005758">
    <property type="term" value="C:mitochondrial intermembrane space"/>
    <property type="evidence" value="ECO:0007669"/>
    <property type="project" value="TreeGrafter"/>
</dbReference>
<dbReference type="AlphaFoldDB" id="A0A507FM80"/>
<keyword evidence="3" id="KW-1015">Disulfide bond</keyword>
<evidence type="ECO:0000313" key="8">
    <source>
        <dbReference type="Proteomes" id="UP000320333"/>
    </source>
</evidence>
<feature type="compositionally biased region" description="Low complexity" evidence="6">
    <location>
        <begin position="81"/>
        <end position="99"/>
    </location>
</feature>
<evidence type="ECO:0000313" key="7">
    <source>
        <dbReference type="EMBL" id="TPX76820.1"/>
    </source>
</evidence>
<name>A0A507FM80_9FUNG</name>
<dbReference type="STRING" id="246404.A0A507FM80"/>
<dbReference type="PROSITE" id="PS51808">
    <property type="entry name" value="CHCH"/>
    <property type="match status" value="1"/>
</dbReference>
<sequence>MSMGNNFQRTSMKSIPPERGAFPLDLGGQCKASMEAYMACMKQQRNGDHSKCRDLSREYIQCRMNSNLMEQDRMDNLGFDAPAASTAPPSSKPAGTHSS</sequence>
<feature type="region of interest" description="Disordered" evidence="6">
    <location>
        <begin position="1"/>
        <end position="20"/>
    </location>
</feature>
<dbReference type="OrthoDB" id="268594at2759"/>
<organism evidence="7 8">
    <name type="scientific">Chytriomyces confervae</name>
    <dbReference type="NCBI Taxonomy" id="246404"/>
    <lineage>
        <taxon>Eukaryota</taxon>
        <taxon>Fungi</taxon>
        <taxon>Fungi incertae sedis</taxon>
        <taxon>Chytridiomycota</taxon>
        <taxon>Chytridiomycota incertae sedis</taxon>
        <taxon>Chytridiomycetes</taxon>
        <taxon>Chytridiales</taxon>
        <taxon>Chytriomycetaceae</taxon>
        <taxon>Chytriomyces</taxon>
    </lineage>
</organism>
<dbReference type="PANTHER" id="PTHR21107:SF2">
    <property type="entry name" value="CYTOCHROME C OXIDASE ASSEMBLY PROTEIN COX19"/>
    <property type="match status" value="1"/>
</dbReference>
<evidence type="ECO:0000256" key="5">
    <source>
        <dbReference type="ARBA" id="ARBA00038223"/>
    </source>
</evidence>
<keyword evidence="2" id="KW-0963">Cytoplasm</keyword>
<evidence type="ECO:0008006" key="9">
    <source>
        <dbReference type="Google" id="ProtNLM"/>
    </source>
</evidence>
<dbReference type="EMBL" id="QEAP01000035">
    <property type="protein sequence ID" value="TPX76820.1"/>
    <property type="molecule type" value="Genomic_DNA"/>
</dbReference>
<keyword evidence="8" id="KW-1185">Reference proteome</keyword>
<evidence type="ECO:0000256" key="3">
    <source>
        <dbReference type="ARBA" id="ARBA00023157"/>
    </source>
</evidence>
<feature type="region of interest" description="Disordered" evidence="6">
    <location>
        <begin position="76"/>
        <end position="99"/>
    </location>
</feature>
<evidence type="ECO:0000256" key="6">
    <source>
        <dbReference type="SAM" id="MobiDB-lite"/>
    </source>
</evidence>
<feature type="compositionally biased region" description="Polar residues" evidence="6">
    <location>
        <begin position="1"/>
        <end position="13"/>
    </location>
</feature>